<dbReference type="PATRIC" id="fig|1158607.3.peg.2489"/>
<dbReference type="OrthoDB" id="9985699at2"/>
<proteinExistence type="predicted"/>
<protein>
    <submittedName>
        <fullName evidence="1">Uncharacterized protein</fullName>
    </submittedName>
</protein>
<dbReference type="RefSeq" id="WP_010757505.1">
    <property type="nucleotide sequence ID" value="NZ_ASWD01000001.1"/>
</dbReference>
<accession>R2T0N8</accession>
<dbReference type="EMBL" id="AJAQ01000016">
    <property type="protein sequence ID" value="EOH93819.1"/>
    <property type="molecule type" value="Genomic_DNA"/>
</dbReference>
<dbReference type="AlphaFoldDB" id="R2T0N8"/>
<reference evidence="1 2" key="1">
    <citation type="submission" date="2013-02" db="EMBL/GenBank/DDBJ databases">
        <title>The Genome Sequence of Enterococcus pallens BAA-351.</title>
        <authorList>
            <consortium name="The Broad Institute Genome Sequencing Platform"/>
            <consortium name="The Broad Institute Genome Sequencing Center for Infectious Disease"/>
            <person name="Earl A.M."/>
            <person name="Gilmore M.S."/>
            <person name="Lebreton F."/>
            <person name="Walker B."/>
            <person name="Young S.K."/>
            <person name="Zeng Q."/>
            <person name="Gargeya S."/>
            <person name="Fitzgerald M."/>
            <person name="Haas B."/>
            <person name="Abouelleil A."/>
            <person name="Alvarado L."/>
            <person name="Arachchi H.M."/>
            <person name="Berlin A.M."/>
            <person name="Chapman S.B."/>
            <person name="Dewar J."/>
            <person name="Goldberg J."/>
            <person name="Griggs A."/>
            <person name="Gujja S."/>
            <person name="Hansen M."/>
            <person name="Howarth C."/>
            <person name="Imamovic A."/>
            <person name="Larimer J."/>
            <person name="McCowan C."/>
            <person name="Murphy C."/>
            <person name="Neiman D."/>
            <person name="Pearson M."/>
            <person name="Priest M."/>
            <person name="Roberts A."/>
            <person name="Saif S."/>
            <person name="Shea T."/>
            <person name="Sisk P."/>
            <person name="Sykes S."/>
            <person name="Wortman J."/>
            <person name="Nusbaum C."/>
            <person name="Birren B."/>
        </authorList>
    </citation>
    <scope>NUCLEOTIDE SEQUENCE [LARGE SCALE GENOMIC DNA]</scope>
    <source>
        <strain evidence="1 2">ATCC BAA-351</strain>
    </source>
</reference>
<dbReference type="Proteomes" id="UP000013782">
    <property type="component" value="Unassembled WGS sequence"/>
</dbReference>
<dbReference type="STRING" id="160454.RV10_GL000646"/>
<evidence type="ECO:0000313" key="1">
    <source>
        <dbReference type="EMBL" id="EOH93819.1"/>
    </source>
</evidence>
<name>R2T0N8_9ENTE</name>
<comment type="caution">
    <text evidence="1">The sequence shown here is derived from an EMBL/GenBank/DDBJ whole genome shotgun (WGS) entry which is preliminary data.</text>
</comment>
<organism evidence="1 2">
    <name type="scientific">Enterococcus pallens ATCC BAA-351</name>
    <dbReference type="NCBI Taxonomy" id="1158607"/>
    <lineage>
        <taxon>Bacteria</taxon>
        <taxon>Bacillati</taxon>
        <taxon>Bacillota</taxon>
        <taxon>Bacilli</taxon>
        <taxon>Lactobacillales</taxon>
        <taxon>Enterococcaceae</taxon>
        <taxon>Enterococcus</taxon>
    </lineage>
</organism>
<dbReference type="HOGENOM" id="CLU_1155042_0_0_9"/>
<gene>
    <name evidence="1" type="ORF">UAU_02515</name>
</gene>
<keyword evidence="2" id="KW-1185">Reference proteome</keyword>
<evidence type="ECO:0000313" key="2">
    <source>
        <dbReference type="Proteomes" id="UP000013782"/>
    </source>
</evidence>
<sequence length="240" mass="26923">MKGSETMKKMLYLFSLLFLVLLTASSYTLAKYTDKRTFVIGVNDLKYKDKEAPKSTKGETYQLTKEAQDDIKEGEDPLSLTPEKIVEASYDGQIHQLSFDRKGVYAIQLYSGTSLDSETREIENDPSYLAAYVENPGKLHYYLGNQGVSKTPNNDLEAVNQQAAEPSKLFTTDEINSFMQVDENSSSLDEAVLTKISPASALHELLSAYQTKAERNYQGRLIVTYLGPSESLKQIEELNQ</sequence>